<accession>A0ABT1Y4B9</accession>
<dbReference type="InterPro" id="IPR004995">
    <property type="entry name" value="Spore_Ger"/>
</dbReference>
<proteinExistence type="inferred from homology"/>
<dbReference type="PANTHER" id="PTHR22550">
    <property type="entry name" value="SPORE GERMINATION PROTEIN"/>
    <property type="match status" value="1"/>
</dbReference>
<feature type="transmembrane region" description="Helical" evidence="3">
    <location>
        <begin position="321"/>
        <end position="343"/>
    </location>
</feature>
<keyword evidence="2 3" id="KW-0472">Membrane</keyword>
<evidence type="ECO:0000313" key="5">
    <source>
        <dbReference type="Proteomes" id="UP001524944"/>
    </source>
</evidence>
<dbReference type="PANTHER" id="PTHR22550:SF5">
    <property type="entry name" value="LEUCINE ZIPPER PROTEIN 4"/>
    <property type="match status" value="1"/>
</dbReference>
<dbReference type="RefSeq" id="WP_089610944.1">
    <property type="nucleotide sequence ID" value="NZ_CP022121.1"/>
</dbReference>
<keyword evidence="5" id="KW-1185">Reference proteome</keyword>
<feature type="transmembrane region" description="Helical" evidence="3">
    <location>
        <begin position="441"/>
        <end position="467"/>
    </location>
</feature>
<evidence type="ECO:0000256" key="2">
    <source>
        <dbReference type="ARBA" id="ARBA00023136"/>
    </source>
</evidence>
<evidence type="ECO:0000256" key="1">
    <source>
        <dbReference type="ARBA" id="ARBA00005278"/>
    </source>
</evidence>
<dbReference type="PIRSF" id="PIRSF005690">
    <property type="entry name" value="GerBA"/>
    <property type="match status" value="1"/>
</dbReference>
<evidence type="ECO:0000313" key="4">
    <source>
        <dbReference type="EMBL" id="MCR6545728.1"/>
    </source>
</evidence>
<keyword evidence="3" id="KW-0812">Transmembrane</keyword>
<dbReference type="EMBL" id="JANPWE010000004">
    <property type="protein sequence ID" value="MCR6545728.1"/>
    <property type="molecule type" value="Genomic_DNA"/>
</dbReference>
<gene>
    <name evidence="4" type="ORF">NVS47_09435</name>
</gene>
<dbReference type="Proteomes" id="UP001524944">
    <property type="component" value="Unassembled WGS sequence"/>
</dbReference>
<name>A0ABT1Y4B9_9FIRM</name>
<comment type="caution">
    <text evidence="4">The sequence shown here is derived from an EMBL/GenBank/DDBJ whole genome shotgun (WGS) entry which is preliminary data.</text>
</comment>
<protein>
    <submittedName>
        <fullName evidence="4">Spore germination protein</fullName>
    </submittedName>
</protein>
<evidence type="ECO:0000256" key="3">
    <source>
        <dbReference type="SAM" id="Phobius"/>
    </source>
</evidence>
<organism evidence="4 5">
    <name type="scientific">Dehalobacterium formicoaceticum</name>
    <dbReference type="NCBI Taxonomy" id="51515"/>
    <lineage>
        <taxon>Bacteria</taxon>
        <taxon>Bacillati</taxon>
        <taxon>Bacillota</taxon>
        <taxon>Clostridia</taxon>
        <taxon>Eubacteriales</taxon>
        <taxon>Peptococcaceae</taxon>
        <taxon>Dehalobacterium</taxon>
    </lineage>
</organism>
<keyword evidence="3" id="KW-1133">Transmembrane helix</keyword>
<dbReference type="Pfam" id="PF03323">
    <property type="entry name" value="GerA"/>
    <property type="match status" value="1"/>
</dbReference>
<comment type="similarity">
    <text evidence="1">Belongs to the GerABKA family.</text>
</comment>
<sequence>MFRKFIRKIKVLGNMGRKKDRFQDEKNYSNNQSLSKKLQVNFRSLQEIFQDASDIVFKEFKIGEKDQINAFLIFVDGLVDNGLVNESLLKSLMLFAREIPPNQDMDHVYLQIKESALSIAGTKECATLKNAVDAILSGDVVLFLDGADKALILSIRGWSSRAVMEPVTETVVRGPREGFVETLRTNTSLIRRKIKSPNLKFESMKIGTETQTDICVVYMKNIVNQEIVQEVKKRLEKIEIDGILESGYIESFIEDAPFSIFPTVGNSEKPDTISAKILEGRVAILVDGTPFVLAVPYLLVEAFQNSEDYYARPFFSSLIRILRYISFGISILAPASYVAITTFEQELLPAPLVITTAASLEGVPFPPVIEALMMGAVFEILREAGVRLPRPVGQAVSIVGALVIGQSAVAAGFVGAPMVIVVALTAIASFVVPVLTDAGAIIRFLLTVLAGLSGIYGIMLGIAVILTHLCSLRSFGMPYTSPLAPMKLSDMKDVFIRVPWWAMLTRPRALGMKNRVRQKSNRMTEQAENDQKK</sequence>
<reference evidence="4 5" key="1">
    <citation type="submission" date="2022-08" db="EMBL/GenBank/DDBJ databases">
        <title>Proteogenomics of the novel Dehalobacterium formicoaceticum strain EZ94 highlights a key role of methyltransferases during anaerobic dichloromethane degradation.</title>
        <authorList>
            <person name="Wasmund K."/>
        </authorList>
    </citation>
    <scope>NUCLEOTIDE SEQUENCE [LARGE SCALE GENOMIC DNA]</scope>
    <source>
        <strain evidence="4 5">EZ94</strain>
    </source>
</reference>
<dbReference type="InterPro" id="IPR050768">
    <property type="entry name" value="UPF0353/GerABKA_families"/>
</dbReference>
<feature type="transmembrane region" description="Helical" evidence="3">
    <location>
        <begin position="402"/>
        <end position="435"/>
    </location>
</feature>